<evidence type="ECO:0000256" key="6">
    <source>
        <dbReference type="ARBA" id="ARBA00022840"/>
    </source>
</evidence>
<evidence type="ECO:0000313" key="13">
    <source>
        <dbReference type="EMBL" id="GAV08100.1"/>
    </source>
</evidence>
<dbReference type="EMBL" id="BDGG01000016">
    <property type="protein sequence ID" value="GAV08100.1"/>
    <property type="molecule type" value="Genomic_DNA"/>
</dbReference>
<keyword evidence="6 10" id="KW-0067">ATP-binding</keyword>
<dbReference type="PROSITE" id="PS00178">
    <property type="entry name" value="AA_TRNA_LIGASE_I"/>
    <property type="match status" value="1"/>
</dbReference>
<dbReference type="InterPro" id="IPR014729">
    <property type="entry name" value="Rossmann-like_a/b/a_fold"/>
</dbReference>
<dbReference type="Gene3D" id="1.10.730.10">
    <property type="entry name" value="Isoleucyl-tRNA Synthetase, Domain 1"/>
    <property type="match status" value="1"/>
</dbReference>
<sequence length="889" mass="102928">MICIHRIGRCCSRRMLQLTESILRSNSDRRRIFNVTGIWDAKLNVDTKKEIERYWMERVRQGEDSMRRQNANQNKSKYYVLSMFPYPSGKLHMGHVRVYAISDTLARIRRMQGYEVIHPMGWDAFGLPAENAALEKSMPAHMWTESNIKHMKEQMLNMGFQFDWDREVRTCDESYYKWTQYLFLKLYDAGLAYQKEAFVNWDPVDKTVLANEQVDEKGCSWRSGAPVERRLLKQWFIKTSHYAKALREGLNTVPENWFDIVDLQKNWIGELDGYRIKLEVHNQNTSEKCYESDAFLRDISELHKAECLLVPNDHELCTKFPPDINRKLNVNIKHPIRKDKYLPVYISEETKSGVYFEQPNAMFGRIPNDTSSNSESEVTSLTEEEKRRVTESLSASGVLSGPISGRFRDWLISRQRYWGTPIPVVHCDKCGAVPVSYENLPVKLPLLEQISMRAGSILAAQDEWIRTKCPKCNGEAKRETDTMDTFVDSAWYYLRYLDTENSTKPFSPEAAAKYMPVDIYIGGKEHALMHLFYARFFGYFLHEQGVLPQPEPFHQLLTQGFVQGQSFRDKVTGKYLAATEVDLSGPSPVAKATGNEVVAEWEKMSKSRLNGLSPDDAIAEYGVDSTRLFMLGNIAPRSHRRWDPTLFEGLIKWQYYLWCVVNDFILRNTSRKPCTLTSEEIRKHEETLFDNRNYHLKGFDDAIDRFFGLNMALTKLQGLTSSLRKVPPMMMENSPEFRRALEQTIILSYPFTPHFASELWTGIRAVPEVAAEVENREVWEMDWPKIDKEYKADLVIQLYGEDVTTIKVHREVLKNMSSEQALGLALEQEVVRKLVGGSNVSDRIRLSKQTEFETLLDLRLPDAAKAWKKQLKAEKAERKAAKKLKVQAA</sequence>
<feature type="domain" description="Aminoacyl-tRNA synthetase class Ia" evidence="12">
    <location>
        <begin position="408"/>
        <end position="564"/>
    </location>
</feature>
<comment type="similarity">
    <text evidence="2 10">Belongs to the class-I aminoacyl-tRNA synthetase family.</text>
</comment>
<keyword evidence="14" id="KW-1185">Reference proteome</keyword>
<keyword evidence="5 10" id="KW-0547">Nucleotide-binding</keyword>
<dbReference type="GO" id="GO:0032543">
    <property type="term" value="P:mitochondrial translation"/>
    <property type="evidence" value="ECO:0007669"/>
    <property type="project" value="TreeGrafter"/>
</dbReference>
<evidence type="ECO:0000256" key="11">
    <source>
        <dbReference type="SAM" id="MobiDB-lite"/>
    </source>
</evidence>
<evidence type="ECO:0000256" key="8">
    <source>
        <dbReference type="ARBA" id="ARBA00023146"/>
    </source>
</evidence>
<comment type="caution">
    <text evidence="13">The sequence shown here is derived from an EMBL/GenBank/DDBJ whole genome shotgun (WGS) entry which is preliminary data.</text>
</comment>
<dbReference type="Gene3D" id="3.40.50.620">
    <property type="entry name" value="HUPs"/>
    <property type="match status" value="2"/>
</dbReference>
<evidence type="ECO:0000256" key="9">
    <source>
        <dbReference type="ARBA" id="ARBA00030520"/>
    </source>
</evidence>
<dbReference type="GO" id="GO:0006429">
    <property type="term" value="P:leucyl-tRNA aminoacylation"/>
    <property type="evidence" value="ECO:0007669"/>
    <property type="project" value="InterPro"/>
</dbReference>
<feature type="region of interest" description="Disordered" evidence="11">
    <location>
        <begin position="366"/>
        <end position="386"/>
    </location>
</feature>
<proteinExistence type="inferred from homology"/>
<dbReference type="STRING" id="947166.A0A1D1W3N2"/>
<dbReference type="InterPro" id="IPR002300">
    <property type="entry name" value="aa-tRNA-synth_Ia"/>
</dbReference>
<evidence type="ECO:0000256" key="5">
    <source>
        <dbReference type="ARBA" id="ARBA00022741"/>
    </source>
</evidence>
<accession>A0A1D1W3N2</accession>
<evidence type="ECO:0000256" key="10">
    <source>
        <dbReference type="RuleBase" id="RU363035"/>
    </source>
</evidence>
<keyword evidence="7 10" id="KW-0648">Protein biosynthesis</keyword>
<protein>
    <recommendedName>
        <fullName evidence="3">leucine--tRNA ligase</fullName>
        <ecNumber evidence="3">6.1.1.4</ecNumber>
    </recommendedName>
    <alternativeName>
        <fullName evidence="9">Leucyl-tRNA synthetase</fullName>
    </alternativeName>
</protein>
<dbReference type="CDD" id="cd00812">
    <property type="entry name" value="LeuRS_core"/>
    <property type="match status" value="1"/>
</dbReference>
<dbReference type="GO" id="GO:0005524">
    <property type="term" value="F:ATP binding"/>
    <property type="evidence" value="ECO:0007669"/>
    <property type="project" value="UniProtKB-KW"/>
</dbReference>
<dbReference type="PANTHER" id="PTHR43740">
    <property type="entry name" value="LEUCYL-TRNA SYNTHETASE"/>
    <property type="match status" value="1"/>
</dbReference>
<dbReference type="AlphaFoldDB" id="A0A1D1W3N2"/>
<dbReference type="InterPro" id="IPR001412">
    <property type="entry name" value="aa-tRNA-synth_I_CS"/>
</dbReference>
<gene>
    <name evidence="13" type="primary">RvY_17841-1</name>
    <name evidence="13" type="synonym">RvY_17841.1</name>
    <name evidence="13" type="ORF">RvY_17841</name>
</gene>
<evidence type="ECO:0000256" key="3">
    <source>
        <dbReference type="ARBA" id="ARBA00013164"/>
    </source>
</evidence>
<dbReference type="Pfam" id="PF00133">
    <property type="entry name" value="tRNA-synt_1"/>
    <property type="match status" value="2"/>
</dbReference>
<feature type="compositionally biased region" description="Low complexity" evidence="11">
    <location>
        <begin position="370"/>
        <end position="381"/>
    </location>
</feature>
<evidence type="ECO:0000313" key="14">
    <source>
        <dbReference type="Proteomes" id="UP000186922"/>
    </source>
</evidence>
<dbReference type="FunFam" id="3.40.50.620:FF:000100">
    <property type="entry name" value="probable leucine--tRNA ligase, mitochondrial"/>
    <property type="match status" value="1"/>
</dbReference>
<evidence type="ECO:0000256" key="7">
    <source>
        <dbReference type="ARBA" id="ARBA00022917"/>
    </source>
</evidence>
<evidence type="ECO:0000259" key="12">
    <source>
        <dbReference type="Pfam" id="PF00133"/>
    </source>
</evidence>
<dbReference type="EC" id="6.1.1.4" evidence="3"/>
<keyword evidence="8 10" id="KW-0030">Aminoacyl-tRNA synthetase</keyword>
<dbReference type="Proteomes" id="UP000186922">
    <property type="component" value="Unassembled WGS sequence"/>
</dbReference>
<evidence type="ECO:0000256" key="2">
    <source>
        <dbReference type="ARBA" id="ARBA00005594"/>
    </source>
</evidence>
<organism evidence="13 14">
    <name type="scientific">Ramazzottius varieornatus</name>
    <name type="common">Water bear</name>
    <name type="synonym">Tardigrade</name>
    <dbReference type="NCBI Taxonomy" id="947166"/>
    <lineage>
        <taxon>Eukaryota</taxon>
        <taxon>Metazoa</taxon>
        <taxon>Ecdysozoa</taxon>
        <taxon>Tardigrada</taxon>
        <taxon>Eutardigrada</taxon>
        <taxon>Parachela</taxon>
        <taxon>Hypsibioidea</taxon>
        <taxon>Ramazzottiidae</taxon>
        <taxon>Ramazzottius</taxon>
    </lineage>
</organism>
<keyword evidence="4 10" id="KW-0436">Ligase</keyword>
<dbReference type="PRINTS" id="PR00985">
    <property type="entry name" value="TRNASYNTHLEU"/>
</dbReference>
<comment type="subcellular location">
    <subcellularLocation>
        <location evidence="1">Mitochondrion matrix</location>
    </subcellularLocation>
</comment>
<reference evidence="13 14" key="1">
    <citation type="journal article" date="2016" name="Nat. Commun.">
        <title>Extremotolerant tardigrade genome and improved radiotolerance of human cultured cells by tardigrade-unique protein.</title>
        <authorList>
            <person name="Hashimoto T."/>
            <person name="Horikawa D.D."/>
            <person name="Saito Y."/>
            <person name="Kuwahara H."/>
            <person name="Kozuka-Hata H."/>
            <person name="Shin-I T."/>
            <person name="Minakuchi Y."/>
            <person name="Ohishi K."/>
            <person name="Motoyama A."/>
            <person name="Aizu T."/>
            <person name="Enomoto A."/>
            <person name="Kondo K."/>
            <person name="Tanaka S."/>
            <person name="Hara Y."/>
            <person name="Koshikawa S."/>
            <person name="Sagara H."/>
            <person name="Miura T."/>
            <person name="Yokobori S."/>
            <person name="Miyagawa K."/>
            <person name="Suzuki Y."/>
            <person name="Kubo T."/>
            <person name="Oyama M."/>
            <person name="Kohara Y."/>
            <person name="Fujiyama A."/>
            <person name="Arakawa K."/>
            <person name="Katayama T."/>
            <person name="Toyoda A."/>
            <person name="Kunieda T."/>
        </authorList>
    </citation>
    <scope>NUCLEOTIDE SEQUENCE [LARGE SCALE GENOMIC DNA]</scope>
    <source>
        <strain evidence="13 14">YOKOZUNA-1</strain>
    </source>
</reference>
<feature type="domain" description="Aminoacyl-tRNA synthetase class Ia" evidence="12">
    <location>
        <begin position="69"/>
        <end position="248"/>
    </location>
</feature>
<dbReference type="PANTHER" id="PTHR43740:SF2">
    <property type="entry name" value="LEUCINE--TRNA LIGASE, MITOCHONDRIAL"/>
    <property type="match status" value="1"/>
</dbReference>
<dbReference type="FunFam" id="3.40.50.620:FF:000003">
    <property type="entry name" value="Leucine--tRNA ligase"/>
    <property type="match status" value="1"/>
</dbReference>
<dbReference type="GO" id="GO:0004823">
    <property type="term" value="F:leucine-tRNA ligase activity"/>
    <property type="evidence" value="ECO:0007669"/>
    <property type="project" value="UniProtKB-EC"/>
</dbReference>
<dbReference type="GO" id="GO:0005759">
    <property type="term" value="C:mitochondrial matrix"/>
    <property type="evidence" value="ECO:0007669"/>
    <property type="project" value="UniProtKB-SubCell"/>
</dbReference>
<dbReference type="InterPro" id="IPR009080">
    <property type="entry name" value="tRNAsynth_Ia_anticodon-bd"/>
</dbReference>
<evidence type="ECO:0000256" key="1">
    <source>
        <dbReference type="ARBA" id="ARBA00004305"/>
    </source>
</evidence>
<dbReference type="OrthoDB" id="15954at2759"/>
<dbReference type="SUPFAM" id="SSF47323">
    <property type="entry name" value="Anticodon-binding domain of a subclass of class I aminoacyl-tRNA synthetases"/>
    <property type="match status" value="1"/>
</dbReference>
<dbReference type="SUPFAM" id="SSF52374">
    <property type="entry name" value="Nucleotidylyl transferase"/>
    <property type="match status" value="1"/>
</dbReference>
<evidence type="ECO:0000256" key="4">
    <source>
        <dbReference type="ARBA" id="ARBA00022598"/>
    </source>
</evidence>
<dbReference type="InterPro" id="IPR002302">
    <property type="entry name" value="Leu-tRNA-ligase"/>
</dbReference>
<name>A0A1D1W3N2_RAMVA</name>